<protein>
    <submittedName>
        <fullName evidence="1">Serine-type D-Ala-D-Ala carboxypeptidase</fullName>
    </submittedName>
</protein>
<keyword evidence="1" id="KW-0121">Carboxypeptidase</keyword>
<organism evidence="1 2">
    <name type="scientific">Bacillus cereus (strain 03BB102)</name>
    <dbReference type="NCBI Taxonomy" id="572264"/>
    <lineage>
        <taxon>Bacteria</taxon>
        <taxon>Bacillati</taxon>
        <taxon>Bacillota</taxon>
        <taxon>Bacilli</taxon>
        <taxon>Bacillales</taxon>
        <taxon>Bacillaceae</taxon>
        <taxon>Bacillus</taxon>
        <taxon>Bacillus cereus group</taxon>
    </lineage>
</organism>
<evidence type="ECO:0000313" key="2">
    <source>
        <dbReference type="Proteomes" id="UP000002210"/>
    </source>
</evidence>
<dbReference type="AlphaFoldDB" id="A0A158RHW0"/>
<gene>
    <name evidence="1" type="ordered locus">BCA_3314</name>
</gene>
<proteinExistence type="predicted"/>
<name>A0A158RHW0_BACC3</name>
<evidence type="ECO:0000313" key="1">
    <source>
        <dbReference type="EMBL" id="ACO26594.1"/>
    </source>
</evidence>
<reference evidence="1 2" key="1">
    <citation type="submission" date="2009-02" db="EMBL/GenBank/DDBJ databases">
        <title>Genome sequence of Bacillus cereus 03BB102.</title>
        <authorList>
            <person name="Dodson R.J."/>
            <person name="Jackson P."/>
            <person name="Munk A.C."/>
            <person name="Brettin T."/>
            <person name="Bruce D."/>
            <person name="Detter C."/>
            <person name="Tapia R."/>
            <person name="Han C."/>
            <person name="Sutton G."/>
            <person name="Sims D."/>
        </authorList>
    </citation>
    <scope>NUCLEOTIDE SEQUENCE [LARGE SCALE GENOMIC DNA]</scope>
    <source>
        <strain evidence="1 2">03BB102</strain>
    </source>
</reference>
<accession>A0A158RHW0</accession>
<dbReference type="PATRIC" id="fig|572264.18.peg.3274"/>
<keyword evidence="1" id="KW-0645">Protease</keyword>
<dbReference type="Proteomes" id="UP000002210">
    <property type="component" value="Chromosome"/>
</dbReference>
<dbReference type="EMBL" id="CP001407">
    <property type="protein sequence ID" value="ACO26594.1"/>
    <property type="molecule type" value="Genomic_DNA"/>
</dbReference>
<sequence length="54" mass="6324">MNKALFFQNKVEVQKYDQNHKDNIDNTGTTSIIQKKEIVKEQIYQGNLLLINSK</sequence>
<dbReference type="KEGG" id="bcx:BCA_3314"/>
<keyword evidence="1" id="KW-0378">Hydrolase</keyword>
<dbReference type="GO" id="GO:0004180">
    <property type="term" value="F:carboxypeptidase activity"/>
    <property type="evidence" value="ECO:0007669"/>
    <property type="project" value="UniProtKB-KW"/>
</dbReference>